<accession>A0ABY4W195</accession>
<dbReference type="InterPro" id="IPR016102">
    <property type="entry name" value="Succinyl-CoA_synth-like"/>
</dbReference>
<evidence type="ECO:0000256" key="3">
    <source>
        <dbReference type="ARBA" id="ARBA00022741"/>
    </source>
</evidence>
<dbReference type="SUPFAM" id="SSF52210">
    <property type="entry name" value="Succinyl-CoA synthetase domains"/>
    <property type="match status" value="2"/>
</dbReference>
<proteinExistence type="predicted"/>
<evidence type="ECO:0000313" key="8">
    <source>
        <dbReference type="Proteomes" id="UP001056291"/>
    </source>
</evidence>
<sequence length="698" mass="74307">MTHSLEAMLRPKSVAIIGASDTPSRIGGRPINSMKTLGFKGDIYPVNPKWETIQDLPAFGKIQDVPKGVDCAIIAVPAKIAVQSVRDCADQGVKSAVMFTSGFAELSDDGAKAQREITGIAKESGMRLIGPNCLGVFNVDASWYGTFTNAPGMLRLPPGPMGIVSQSGAYGAHVFMVSQLRGVGSNYWVTTGNESDVDVAEVIEFYAQAPDVKVILAYAEGMKDADRICKALEMARDAEKPVIFMKVGSTDVGAQAAASHTASLAGADAVYDALFKQYGVYRAETTEEFVDVAYACQYGRYPTGRKIDLQTISGGVGVQMADASVKYELDVAPLPVSTQKKLKELIPFAGVTNPVDFTAQALNDPSLMEANISMTIDEADFDAHIVYMASVPASPFTKDICKQIFTNIREKYADEIMMMSIIGPDEVVSTYEDLGIPCYEDPSLAVRAMASLMHFGEVFERGRPDAPPALPTGALPAPTTPIAEHEAKRVLNSIGVPVTTEELVQSREEAVAVWQKIGGKVVMKIASPDILHKTEIGGVLLSLDTAEEVAAGFDTLIERAKTAKPDAKIDGVIVAEMVSGGVETVMGVVCDPVFGPAVMFGLGGVFVEVLKDVTFRLAPFGVDEAHRMIDEIQGRAMLDGVRGAPPSDIEALAEALSKLSVFAATNADTIETIDVNPFIVLPNGAVAVDALIVPKVEN</sequence>
<keyword evidence="1" id="KW-0816">Tricarboxylic acid cycle</keyword>
<evidence type="ECO:0000256" key="4">
    <source>
        <dbReference type="ARBA" id="ARBA00022840"/>
    </source>
</evidence>
<keyword evidence="2 7" id="KW-0436">Ligase</keyword>
<dbReference type="InterPro" id="IPR032875">
    <property type="entry name" value="Succ_CoA_lig_flav_dom"/>
</dbReference>
<dbReference type="InterPro" id="IPR011761">
    <property type="entry name" value="ATP-grasp"/>
</dbReference>
<evidence type="ECO:0000256" key="2">
    <source>
        <dbReference type="ARBA" id="ARBA00022598"/>
    </source>
</evidence>
<dbReference type="Pfam" id="PF13549">
    <property type="entry name" value="ATP-grasp_5"/>
    <property type="match status" value="1"/>
</dbReference>
<dbReference type="Proteomes" id="UP001056291">
    <property type="component" value="Chromosome"/>
</dbReference>
<dbReference type="PROSITE" id="PS50975">
    <property type="entry name" value="ATP_GRASP"/>
    <property type="match status" value="1"/>
</dbReference>
<dbReference type="EMBL" id="CP098747">
    <property type="protein sequence ID" value="USG60729.1"/>
    <property type="molecule type" value="Genomic_DNA"/>
</dbReference>
<dbReference type="InterPro" id="IPR003781">
    <property type="entry name" value="CoA-bd"/>
</dbReference>
<dbReference type="InterPro" id="IPR036291">
    <property type="entry name" value="NAD(P)-bd_dom_sf"/>
</dbReference>
<dbReference type="GO" id="GO:0016874">
    <property type="term" value="F:ligase activity"/>
    <property type="evidence" value="ECO:0007669"/>
    <property type="project" value="UniProtKB-KW"/>
</dbReference>
<dbReference type="RefSeq" id="WP_251933609.1">
    <property type="nucleotide sequence ID" value="NZ_CP098747.1"/>
</dbReference>
<dbReference type="Gene3D" id="3.40.50.720">
    <property type="entry name" value="NAD(P)-binding Rossmann-like Domain"/>
    <property type="match status" value="1"/>
</dbReference>
<dbReference type="Gene3D" id="3.30.470.20">
    <property type="entry name" value="ATP-grasp fold, B domain"/>
    <property type="match status" value="1"/>
</dbReference>
<evidence type="ECO:0000256" key="5">
    <source>
        <dbReference type="PROSITE-ProRule" id="PRU00409"/>
    </source>
</evidence>
<dbReference type="InterPro" id="IPR051538">
    <property type="entry name" value="Acyl-CoA_Synth/Transferase"/>
</dbReference>
<evidence type="ECO:0000313" key="7">
    <source>
        <dbReference type="EMBL" id="USG60729.1"/>
    </source>
</evidence>
<dbReference type="PANTHER" id="PTHR43334:SF1">
    <property type="entry name" value="3-HYDROXYPROPIONATE--COA LIGASE [ADP-FORMING]"/>
    <property type="match status" value="1"/>
</dbReference>
<keyword evidence="3 5" id="KW-0547">Nucleotide-binding</keyword>
<dbReference type="Gene3D" id="3.30.1490.20">
    <property type="entry name" value="ATP-grasp fold, A domain"/>
    <property type="match status" value="1"/>
</dbReference>
<dbReference type="Pfam" id="PF13380">
    <property type="entry name" value="CoA_binding_2"/>
    <property type="match status" value="1"/>
</dbReference>
<gene>
    <name evidence="7" type="ORF">NBZ79_16330</name>
</gene>
<name>A0ABY4W195_9PROT</name>
<organism evidence="7 8">
    <name type="scientific">Sneathiella marina</name>
    <dbReference type="NCBI Taxonomy" id="2950108"/>
    <lineage>
        <taxon>Bacteria</taxon>
        <taxon>Pseudomonadati</taxon>
        <taxon>Pseudomonadota</taxon>
        <taxon>Alphaproteobacteria</taxon>
        <taxon>Sneathiellales</taxon>
        <taxon>Sneathiellaceae</taxon>
        <taxon>Sneathiella</taxon>
    </lineage>
</organism>
<keyword evidence="4 5" id="KW-0067">ATP-binding</keyword>
<dbReference type="PANTHER" id="PTHR43334">
    <property type="entry name" value="ACETATE--COA LIGASE [ADP-FORMING]"/>
    <property type="match status" value="1"/>
</dbReference>
<feature type="domain" description="ATP-grasp" evidence="6">
    <location>
        <begin position="488"/>
        <end position="524"/>
    </location>
</feature>
<dbReference type="InterPro" id="IPR013815">
    <property type="entry name" value="ATP_grasp_subdomain_1"/>
</dbReference>
<reference evidence="7" key="1">
    <citation type="submission" date="2022-06" db="EMBL/GenBank/DDBJ databases">
        <title>Sneathiella actinostolidae sp. nov., isolated from a sea anemonein the Western Pacific Ocean.</title>
        <authorList>
            <person name="Wei M.J."/>
        </authorList>
    </citation>
    <scope>NUCLEOTIDE SEQUENCE</scope>
    <source>
        <strain evidence="7">PHK-P5</strain>
    </source>
</reference>
<dbReference type="InterPro" id="IPR043938">
    <property type="entry name" value="Ligase_CoA_dom"/>
</dbReference>
<evidence type="ECO:0000256" key="1">
    <source>
        <dbReference type="ARBA" id="ARBA00022532"/>
    </source>
</evidence>
<dbReference type="Gene3D" id="3.40.50.261">
    <property type="entry name" value="Succinyl-CoA synthetase domains"/>
    <property type="match status" value="2"/>
</dbReference>
<keyword evidence="8" id="KW-1185">Reference proteome</keyword>
<dbReference type="Pfam" id="PF19045">
    <property type="entry name" value="Ligase_CoA_2"/>
    <property type="match status" value="1"/>
</dbReference>
<evidence type="ECO:0000259" key="6">
    <source>
        <dbReference type="PROSITE" id="PS50975"/>
    </source>
</evidence>
<dbReference type="SUPFAM" id="SSF51735">
    <property type="entry name" value="NAD(P)-binding Rossmann-fold domains"/>
    <property type="match status" value="1"/>
</dbReference>
<dbReference type="SMART" id="SM00881">
    <property type="entry name" value="CoA_binding"/>
    <property type="match status" value="1"/>
</dbReference>
<protein>
    <submittedName>
        <fullName evidence="7">Acetate--CoA ligase family protein</fullName>
    </submittedName>
</protein>
<dbReference type="SUPFAM" id="SSF56059">
    <property type="entry name" value="Glutathione synthetase ATP-binding domain-like"/>
    <property type="match status" value="1"/>
</dbReference>
<dbReference type="Pfam" id="PF13607">
    <property type="entry name" value="Succ_CoA_lig"/>
    <property type="match status" value="1"/>
</dbReference>